<keyword evidence="1" id="KW-0472">Membrane</keyword>
<evidence type="ECO:0000259" key="2">
    <source>
        <dbReference type="Pfam" id="PF07790"/>
    </source>
</evidence>
<dbReference type="EMBL" id="FXTD01000003">
    <property type="protein sequence ID" value="SMO50524.1"/>
    <property type="molecule type" value="Genomic_DNA"/>
</dbReference>
<proteinExistence type="predicted"/>
<dbReference type="InterPro" id="IPR012859">
    <property type="entry name" value="Pilin_N_archaeal"/>
</dbReference>
<feature type="transmembrane region" description="Helical" evidence="1">
    <location>
        <begin position="20"/>
        <end position="41"/>
    </location>
</feature>
<sequence>MYVPNPFDSDDRAVSPVIGVILMVAITVILAAVIGTFVLGLGDSLGDNQPTAQLDVSIEDGASDEKNVTIEHGGGDPIDSETLEIIVTDEDGNEATASGEFSDRFSVGDVESGSFDATDSPGDTEELRIRIIHQPSESILVDQTIEVEDINSIDGGSITFN</sequence>
<keyword evidence="1" id="KW-1133">Transmembrane helix</keyword>
<dbReference type="OrthoDB" id="118020at2157"/>
<evidence type="ECO:0000313" key="4">
    <source>
        <dbReference type="Proteomes" id="UP000319712"/>
    </source>
</evidence>
<accession>A0A521BTL6</accession>
<dbReference type="NCBIfam" id="TIGR02537">
    <property type="entry name" value="arch_flag_Nterm"/>
    <property type="match status" value="1"/>
</dbReference>
<protein>
    <submittedName>
        <fullName evidence="3">Flagellin N-terminal-like domain-containing protein</fullName>
    </submittedName>
</protein>
<keyword evidence="3" id="KW-0966">Cell projection</keyword>
<gene>
    <name evidence="3" type="ORF">SAMN06264867_10351</name>
</gene>
<keyword evidence="1" id="KW-0812">Transmembrane</keyword>
<dbReference type="Pfam" id="PF07790">
    <property type="entry name" value="Pilin_N"/>
    <property type="match status" value="1"/>
</dbReference>
<name>A0A521BTL6_9EURY</name>
<organism evidence="3 4">
    <name type="scientific">Halorubrum cibi</name>
    <dbReference type="NCBI Taxonomy" id="413815"/>
    <lineage>
        <taxon>Archaea</taxon>
        <taxon>Methanobacteriati</taxon>
        <taxon>Methanobacteriota</taxon>
        <taxon>Stenosarchaea group</taxon>
        <taxon>Halobacteria</taxon>
        <taxon>Halobacteriales</taxon>
        <taxon>Haloferacaceae</taxon>
        <taxon>Halorubrum</taxon>
    </lineage>
</organism>
<reference evidence="3 4" key="1">
    <citation type="submission" date="2017-05" db="EMBL/GenBank/DDBJ databases">
        <authorList>
            <person name="Varghese N."/>
            <person name="Submissions S."/>
        </authorList>
    </citation>
    <scope>NUCLEOTIDE SEQUENCE [LARGE SCALE GENOMIC DNA]</scope>
    <source>
        <strain evidence="3 4">DSM 19504</strain>
    </source>
</reference>
<dbReference type="PANTHER" id="PTHR38138:SF1">
    <property type="entry name" value="ARCHAEAL TYPE IV PILIN N-TERMINAL DOMAIN-CONTAINING PROTEIN"/>
    <property type="match status" value="1"/>
</dbReference>
<dbReference type="RefSeq" id="WP_142985835.1">
    <property type="nucleotide sequence ID" value="NZ_FXTD01000003.1"/>
</dbReference>
<evidence type="ECO:0000256" key="1">
    <source>
        <dbReference type="SAM" id="Phobius"/>
    </source>
</evidence>
<keyword evidence="3" id="KW-0969">Cilium</keyword>
<evidence type="ECO:0000313" key="3">
    <source>
        <dbReference type="EMBL" id="SMO50524.1"/>
    </source>
</evidence>
<dbReference type="InterPro" id="IPR013373">
    <property type="entry name" value="Flagellin/pilin_N_arc"/>
</dbReference>
<keyword evidence="3" id="KW-0282">Flagellum</keyword>
<dbReference type="AlphaFoldDB" id="A0A521BTL6"/>
<dbReference type="PANTHER" id="PTHR38138">
    <property type="entry name" value="VNG6441H"/>
    <property type="match status" value="1"/>
</dbReference>
<keyword evidence="4" id="KW-1185">Reference proteome</keyword>
<dbReference type="Proteomes" id="UP000319712">
    <property type="component" value="Unassembled WGS sequence"/>
</dbReference>
<feature type="domain" description="Archaeal Type IV pilin N-terminal" evidence="2">
    <location>
        <begin position="12"/>
        <end position="90"/>
    </location>
</feature>